<dbReference type="InterPro" id="IPR039315">
    <property type="entry name" value="CheW"/>
</dbReference>
<keyword evidence="3" id="KW-0963">Cytoplasm</keyword>
<gene>
    <name evidence="5" type="ORF">NCCP691_20190</name>
</gene>
<dbReference type="Gene3D" id="2.30.30.40">
    <property type="entry name" value="SH3 Domains"/>
    <property type="match status" value="1"/>
</dbReference>
<sequence>MSDSVNCWNREGVGGDRSCERLREHIHCRNCDAWAEGSSRVMQRPLPKDYRREWAAHYARAEQERADTPLAALVFRIGGEWFALPAELALTVAELAPVHRIPHRSGQVLRGLVNIRGQLYPCFSLAGLFGIDAGAPATAAHRHAYARLLAVRLQQQDCALPVDEVYGIHRHAARDLHVPAGGGRELLRHVHAILHVENRIVGCLDPDLLGRQLAGLMR</sequence>
<dbReference type="EMBL" id="BPMK01000008">
    <property type="protein sequence ID" value="GIZ52005.1"/>
    <property type="molecule type" value="Genomic_DNA"/>
</dbReference>
<keyword evidence="6" id="KW-1185">Reference proteome</keyword>
<dbReference type="Gene3D" id="2.40.50.180">
    <property type="entry name" value="CheA-289, Domain 4"/>
    <property type="match status" value="1"/>
</dbReference>
<dbReference type="RefSeq" id="WP_220808173.1">
    <property type="nucleotide sequence ID" value="NZ_BPMK01000008.1"/>
</dbReference>
<dbReference type="Proteomes" id="UP000887222">
    <property type="component" value="Unassembled WGS sequence"/>
</dbReference>
<name>A0ABQ4Q490_9BURK</name>
<evidence type="ECO:0000256" key="1">
    <source>
        <dbReference type="ARBA" id="ARBA00004496"/>
    </source>
</evidence>
<dbReference type="InterPro" id="IPR002545">
    <property type="entry name" value="CheW-lke_dom"/>
</dbReference>
<accession>A0ABQ4Q490</accession>
<proteinExistence type="predicted"/>
<protein>
    <recommendedName>
        <fullName evidence="2">Chemotaxis protein CheW</fullName>
    </recommendedName>
</protein>
<evidence type="ECO:0000313" key="6">
    <source>
        <dbReference type="Proteomes" id="UP000887222"/>
    </source>
</evidence>
<comment type="caution">
    <text evidence="5">The sequence shown here is derived from an EMBL/GenBank/DDBJ whole genome shotgun (WGS) entry which is preliminary data.</text>
</comment>
<dbReference type="SMART" id="SM00260">
    <property type="entry name" value="CheW"/>
    <property type="match status" value="1"/>
</dbReference>
<dbReference type="PANTHER" id="PTHR22617">
    <property type="entry name" value="CHEMOTAXIS SENSOR HISTIDINE KINASE-RELATED"/>
    <property type="match status" value="1"/>
</dbReference>
<dbReference type="SUPFAM" id="SSF50341">
    <property type="entry name" value="CheW-like"/>
    <property type="match status" value="1"/>
</dbReference>
<dbReference type="PANTHER" id="PTHR22617:SF45">
    <property type="entry name" value="CHEMOTAXIS PROTEIN CHEW"/>
    <property type="match status" value="1"/>
</dbReference>
<evidence type="ECO:0000256" key="2">
    <source>
        <dbReference type="ARBA" id="ARBA00021483"/>
    </source>
</evidence>
<organism evidence="5 6">
    <name type="scientific">Noviherbaspirillum aridicola</name>
    <dbReference type="NCBI Taxonomy" id="2849687"/>
    <lineage>
        <taxon>Bacteria</taxon>
        <taxon>Pseudomonadati</taxon>
        <taxon>Pseudomonadota</taxon>
        <taxon>Betaproteobacteria</taxon>
        <taxon>Burkholderiales</taxon>
        <taxon>Oxalobacteraceae</taxon>
        <taxon>Noviherbaspirillum</taxon>
    </lineage>
</organism>
<evidence type="ECO:0000259" key="4">
    <source>
        <dbReference type="PROSITE" id="PS50851"/>
    </source>
</evidence>
<comment type="subcellular location">
    <subcellularLocation>
        <location evidence="1">Cytoplasm</location>
    </subcellularLocation>
</comment>
<dbReference type="InterPro" id="IPR036061">
    <property type="entry name" value="CheW-like_dom_sf"/>
</dbReference>
<evidence type="ECO:0000313" key="5">
    <source>
        <dbReference type="EMBL" id="GIZ52005.1"/>
    </source>
</evidence>
<reference evidence="5 6" key="1">
    <citation type="journal article" date="2022" name="Int. J. Syst. Evol. Microbiol.">
        <title>Noviherbaspirillum aridicola sp. nov., isolated from an arid soil in Pakistan.</title>
        <authorList>
            <person name="Khan I.U."/>
            <person name="Saqib M."/>
            <person name="Amin A."/>
            <person name="Hussain F."/>
            <person name="Li L."/>
            <person name="Liu Y.H."/>
            <person name="Fang B.Z."/>
            <person name="Ahmed I."/>
            <person name="Li W.J."/>
        </authorList>
    </citation>
    <scope>NUCLEOTIDE SEQUENCE [LARGE SCALE GENOMIC DNA]</scope>
    <source>
        <strain evidence="5 6">NCCP-691</strain>
    </source>
</reference>
<dbReference type="PROSITE" id="PS50851">
    <property type="entry name" value="CHEW"/>
    <property type="match status" value="1"/>
</dbReference>
<dbReference type="Pfam" id="PF01584">
    <property type="entry name" value="CheW"/>
    <property type="match status" value="1"/>
</dbReference>
<feature type="domain" description="CheW-like" evidence="4">
    <location>
        <begin position="69"/>
        <end position="215"/>
    </location>
</feature>
<evidence type="ECO:0000256" key="3">
    <source>
        <dbReference type="ARBA" id="ARBA00022490"/>
    </source>
</evidence>